<evidence type="ECO:0000256" key="2">
    <source>
        <dbReference type="ARBA" id="ARBA00001946"/>
    </source>
</evidence>
<evidence type="ECO:0000256" key="9">
    <source>
        <dbReference type="ARBA" id="ARBA00022912"/>
    </source>
</evidence>
<evidence type="ECO:0000313" key="19">
    <source>
        <dbReference type="EMBL" id="KAL3861156.1"/>
    </source>
</evidence>
<evidence type="ECO:0000256" key="12">
    <source>
        <dbReference type="ARBA" id="ARBA00047761"/>
    </source>
</evidence>
<keyword evidence="7 16" id="KW-0378">Hydrolase</keyword>
<keyword evidence="5" id="KW-0963">Cytoplasm</keyword>
<evidence type="ECO:0000313" key="20">
    <source>
        <dbReference type="Proteomes" id="UP001634394"/>
    </source>
</evidence>
<feature type="domain" description="PPM-type phosphatase" evidence="18">
    <location>
        <begin position="95"/>
        <end position="377"/>
    </location>
</feature>
<keyword evidence="8" id="KW-0460">Magnesium</keyword>
<dbReference type="PROSITE" id="PS01032">
    <property type="entry name" value="PPM_1"/>
    <property type="match status" value="1"/>
</dbReference>
<dbReference type="EMBL" id="JBJQND010000011">
    <property type="protein sequence ID" value="KAL3861156.1"/>
    <property type="molecule type" value="Genomic_DNA"/>
</dbReference>
<dbReference type="Gene3D" id="3.60.40.10">
    <property type="entry name" value="PPM-type phosphatase domain"/>
    <property type="match status" value="1"/>
</dbReference>
<comment type="caution">
    <text evidence="19">The sequence shown here is derived from an EMBL/GenBank/DDBJ whole genome shotgun (WGS) entry which is preliminary data.</text>
</comment>
<reference evidence="19 20" key="1">
    <citation type="submission" date="2024-11" db="EMBL/GenBank/DDBJ databases">
        <title>Chromosome-level genome assembly of the freshwater bivalve Anodonta woodiana.</title>
        <authorList>
            <person name="Chen X."/>
        </authorList>
    </citation>
    <scope>NUCLEOTIDE SEQUENCE [LARGE SCALE GENOMIC DNA]</scope>
    <source>
        <strain evidence="19">MN2024</strain>
        <tissue evidence="19">Gills</tissue>
    </source>
</reference>
<dbReference type="InterPro" id="IPR001932">
    <property type="entry name" value="PPM-type_phosphatase-like_dom"/>
</dbReference>
<feature type="region of interest" description="Disordered" evidence="17">
    <location>
        <begin position="1"/>
        <end position="68"/>
    </location>
</feature>
<evidence type="ECO:0000256" key="7">
    <source>
        <dbReference type="ARBA" id="ARBA00022801"/>
    </source>
</evidence>
<dbReference type="InterPro" id="IPR015655">
    <property type="entry name" value="PP2C"/>
</dbReference>
<keyword evidence="9 16" id="KW-0904">Protein phosphatase</keyword>
<dbReference type="InterPro" id="IPR000222">
    <property type="entry name" value="PP2C_BS"/>
</dbReference>
<evidence type="ECO:0000256" key="14">
    <source>
        <dbReference type="ARBA" id="ARBA00055237"/>
    </source>
</evidence>
<feature type="compositionally biased region" description="Basic and acidic residues" evidence="17">
    <location>
        <begin position="48"/>
        <end position="68"/>
    </location>
</feature>
<evidence type="ECO:0000256" key="1">
    <source>
        <dbReference type="ARBA" id="ARBA00001936"/>
    </source>
</evidence>
<evidence type="ECO:0000256" key="5">
    <source>
        <dbReference type="ARBA" id="ARBA00022490"/>
    </source>
</evidence>
<accession>A0ABD3VHU8</accession>
<evidence type="ECO:0000256" key="13">
    <source>
        <dbReference type="ARBA" id="ARBA00048336"/>
    </source>
</evidence>
<dbReference type="AlphaFoldDB" id="A0ABD3VHU8"/>
<dbReference type="Pfam" id="PF00481">
    <property type="entry name" value="PP2C"/>
    <property type="match status" value="1"/>
</dbReference>
<evidence type="ECO:0000256" key="17">
    <source>
        <dbReference type="SAM" id="MobiDB-lite"/>
    </source>
</evidence>
<proteinExistence type="inferred from homology"/>
<evidence type="ECO:0000256" key="6">
    <source>
        <dbReference type="ARBA" id="ARBA00022723"/>
    </source>
</evidence>
<dbReference type="SMART" id="SM00332">
    <property type="entry name" value="PP2Cc"/>
    <property type="match status" value="1"/>
</dbReference>
<feature type="compositionally biased region" description="Polar residues" evidence="17">
    <location>
        <begin position="28"/>
        <end position="47"/>
    </location>
</feature>
<dbReference type="SUPFAM" id="SSF81606">
    <property type="entry name" value="PP2C-like"/>
    <property type="match status" value="1"/>
</dbReference>
<keyword evidence="10" id="KW-0007">Acetylation</keyword>
<evidence type="ECO:0000259" key="18">
    <source>
        <dbReference type="PROSITE" id="PS51746"/>
    </source>
</evidence>
<dbReference type="GO" id="GO:0005737">
    <property type="term" value="C:cytoplasm"/>
    <property type="evidence" value="ECO:0007669"/>
    <property type="project" value="UniProtKB-SubCell"/>
</dbReference>
<comment type="subcellular location">
    <subcellularLocation>
        <location evidence="3">Cytoplasm</location>
    </subcellularLocation>
</comment>
<keyword evidence="20" id="KW-1185">Reference proteome</keyword>
<evidence type="ECO:0000256" key="3">
    <source>
        <dbReference type="ARBA" id="ARBA00004496"/>
    </source>
</evidence>
<comment type="cofactor">
    <cofactor evidence="2">
        <name>Mg(2+)</name>
        <dbReference type="ChEBI" id="CHEBI:18420"/>
    </cofactor>
</comment>
<keyword evidence="6" id="KW-0479">Metal-binding</keyword>
<comment type="function">
    <text evidence="14">Protein phosphatase that may play a role in regulation of cell cycle progression via dephosphorylation of its substrates whose appropriate phosphorylation states might be crucial for cell proliferation. Selectively associates with integrin linked kinase (ILK), to modulate cell adhesion and growth factor signaling. Inhibits the ILK-GSK3B signaling axis and may play an important role in inhibiting oncogenic transformation.</text>
</comment>
<evidence type="ECO:0000256" key="10">
    <source>
        <dbReference type="ARBA" id="ARBA00022990"/>
    </source>
</evidence>
<dbReference type="InterPro" id="IPR036457">
    <property type="entry name" value="PPM-type-like_dom_sf"/>
</dbReference>
<dbReference type="EC" id="3.1.3.16" evidence="4"/>
<sequence>MDLFGDLPEPSSKNGSLYDDLDEKKDCSVNNSIRGDNSTFKHSNNSSQEREQRTQEKGEQRIQERGEKRKFVAAGEADPIENTVKKKIEAVYKLKGYFAERKGERDEMQDAHLVIDDFTPEFKNLHPTIHRISVFGVFDGHGGSRASRFASQNLHKYLRDKFVQGDIHQVEREIKRILTDAFKKTDEDFLKEASKYKPVWKDGTTAVLIIVINDTAYIANLGDSMAVLCRYKTDSGGCVPVPLSTAHNPSLYEERIRIQKAGGHVRDGRVMGVLEVSRSIGDGQYKKHGVTCVPDVKRCQLTDDDRFIVIACDGLWKCFSNDESIKVVNDILKDESIQGTDTKDESDVRFDAACSRLANEALLRLSADNVTVVIVSIKKN</sequence>
<comment type="catalytic activity">
    <reaction evidence="13">
        <text>O-phospho-L-threonyl-[protein] + H2O = L-threonyl-[protein] + phosphate</text>
        <dbReference type="Rhea" id="RHEA:47004"/>
        <dbReference type="Rhea" id="RHEA-COMP:11060"/>
        <dbReference type="Rhea" id="RHEA-COMP:11605"/>
        <dbReference type="ChEBI" id="CHEBI:15377"/>
        <dbReference type="ChEBI" id="CHEBI:30013"/>
        <dbReference type="ChEBI" id="CHEBI:43474"/>
        <dbReference type="ChEBI" id="CHEBI:61977"/>
        <dbReference type="EC" id="3.1.3.16"/>
    </reaction>
</comment>
<evidence type="ECO:0000256" key="11">
    <source>
        <dbReference type="ARBA" id="ARBA00023211"/>
    </source>
</evidence>
<protein>
    <recommendedName>
        <fullName evidence="15">Integrin-linked kinase-associated serine/threonine phosphatase 2C</fullName>
        <ecNumber evidence="4">3.1.3.16</ecNumber>
    </recommendedName>
</protein>
<dbReference type="EMBL" id="JBJQND010000011">
    <property type="protein sequence ID" value="KAL3861155.1"/>
    <property type="molecule type" value="Genomic_DNA"/>
</dbReference>
<evidence type="ECO:0000256" key="16">
    <source>
        <dbReference type="RuleBase" id="RU003465"/>
    </source>
</evidence>
<dbReference type="PROSITE" id="PS51746">
    <property type="entry name" value="PPM_2"/>
    <property type="match status" value="1"/>
</dbReference>
<evidence type="ECO:0000256" key="8">
    <source>
        <dbReference type="ARBA" id="ARBA00022842"/>
    </source>
</evidence>
<dbReference type="GO" id="GO:0004722">
    <property type="term" value="F:protein serine/threonine phosphatase activity"/>
    <property type="evidence" value="ECO:0007669"/>
    <property type="project" value="UniProtKB-EC"/>
</dbReference>
<gene>
    <name evidence="19" type="ORF">ACJMK2_007221</name>
</gene>
<comment type="catalytic activity">
    <reaction evidence="12">
        <text>O-phospho-L-seryl-[protein] + H2O = L-seryl-[protein] + phosphate</text>
        <dbReference type="Rhea" id="RHEA:20629"/>
        <dbReference type="Rhea" id="RHEA-COMP:9863"/>
        <dbReference type="Rhea" id="RHEA-COMP:11604"/>
        <dbReference type="ChEBI" id="CHEBI:15377"/>
        <dbReference type="ChEBI" id="CHEBI:29999"/>
        <dbReference type="ChEBI" id="CHEBI:43474"/>
        <dbReference type="ChEBI" id="CHEBI:83421"/>
        <dbReference type="EC" id="3.1.3.16"/>
    </reaction>
</comment>
<dbReference type="Proteomes" id="UP001634394">
    <property type="component" value="Unassembled WGS sequence"/>
</dbReference>
<organism evidence="19 20">
    <name type="scientific">Sinanodonta woodiana</name>
    <name type="common">Chinese pond mussel</name>
    <name type="synonym">Anodonta woodiana</name>
    <dbReference type="NCBI Taxonomy" id="1069815"/>
    <lineage>
        <taxon>Eukaryota</taxon>
        <taxon>Metazoa</taxon>
        <taxon>Spiralia</taxon>
        <taxon>Lophotrochozoa</taxon>
        <taxon>Mollusca</taxon>
        <taxon>Bivalvia</taxon>
        <taxon>Autobranchia</taxon>
        <taxon>Heteroconchia</taxon>
        <taxon>Palaeoheterodonta</taxon>
        <taxon>Unionida</taxon>
        <taxon>Unionoidea</taxon>
        <taxon>Unionidae</taxon>
        <taxon>Unioninae</taxon>
        <taxon>Sinanodonta</taxon>
    </lineage>
</organism>
<comment type="similarity">
    <text evidence="16">Belongs to the PP2C family.</text>
</comment>
<evidence type="ECO:0000256" key="4">
    <source>
        <dbReference type="ARBA" id="ARBA00013081"/>
    </source>
</evidence>
<dbReference type="PANTHER" id="PTHR47992">
    <property type="entry name" value="PROTEIN PHOSPHATASE"/>
    <property type="match status" value="1"/>
</dbReference>
<evidence type="ECO:0000256" key="15">
    <source>
        <dbReference type="ARBA" id="ARBA00072449"/>
    </source>
</evidence>
<dbReference type="FunFam" id="3.60.40.10:FF:000018">
    <property type="entry name" value="Integrin-linked kinase-associated serine/threonine phosphatase 2C"/>
    <property type="match status" value="1"/>
</dbReference>
<comment type="cofactor">
    <cofactor evidence="1">
        <name>Mn(2+)</name>
        <dbReference type="ChEBI" id="CHEBI:29035"/>
    </cofactor>
</comment>
<dbReference type="CDD" id="cd00143">
    <property type="entry name" value="PP2Cc"/>
    <property type="match status" value="1"/>
</dbReference>
<name>A0ABD3VHU8_SINWO</name>
<dbReference type="GO" id="GO:0046872">
    <property type="term" value="F:metal ion binding"/>
    <property type="evidence" value="ECO:0007669"/>
    <property type="project" value="UniProtKB-KW"/>
</dbReference>
<keyword evidence="11" id="KW-0464">Manganese</keyword>